<dbReference type="EMBL" id="JACRSU010000003">
    <property type="protein sequence ID" value="MBC8541291.1"/>
    <property type="molecule type" value="Genomic_DNA"/>
</dbReference>
<dbReference type="Pfam" id="PF00365">
    <property type="entry name" value="PFK"/>
    <property type="match status" value="1"/>
</dbReference>
<comment type="cofactor">
    <cofactor evidence="1 6">
        <name>Mg(2+)</name>
        <dbReference type="ChEBI" id="CHEBI:18420"/>
    </cofactor>
</comment>
<comment type="caution">
    <text evidence="8">The sequence shown here is derived from an EMBL/GenBank/DDBJ whole genome shotgun (WGS) entry which is preliminary data.</text>
</comment>
<comment type="subunit">
    <text evidence="6">Homodimer.</text>
</comment>
<evidence type="ECO:0000256" key="2">
    <source>
        <dbReference type="ARBA" id="ARBA00022679"/>
    </source>
</evidence>
<reference evidence="8" key="1">
    <citation type="submission" date="2020-08" db="EMBL/GenBank/DDBJ databases">
        <title>Genome public.</title>
        <authorList>
            <person name="Liu C."/>
            <person name="Sun Q."/>
        </authorList>
    </citation>
    <scope>NUCLEOTIDE SEQUENCE</scope>
    <source>
        <strain evidence="8">H8</strain>
    </source>
</reference>
<gene>
    <name evidence="6" type="primary">pfp</name>
    <name evidence="8" type="ORF">H8698_09920</name>
</gene>
<keyword evidence="3 6" id="KW-0479">Metal-binding</keyword>
<dbReference type="InterPro" id="IPR000023">
    <property type="entry name" value="Phosphofructokinase_dom"/>
</dbReference>
<evidence type="ECO:0000256" key="3">
    <source>
        <dbReference type="ARBA" id="ARBA00022723"/>
    </source>
</evidence>
<feature type="active site" description="Proton acceptor" evidence="6">
    <location>
        <position position="144"/>
    </location>
</feature>
<keyword evidence="5 6" id="KW-0460">Magnesium</keyword>
<keyword evidence="9" id="KW-1185">Reference proteome</keyword>
<feature type="binding site" evidence="6">
    <location>
        <position position="14"/>
    </location>
    <ligand>
        <name>diphosphate</name>
        <dbReference type="ChEBI" id="CHEBI:33019"/>
    </ligand>
</feature>
<keyword evidence="6" id="KW-0963">Cytoplasm</keyword>
<dbReference type="AlphaFoldDB" id="A0A926DMY3"/>
<protein>
    <recommendedName>
        <fullName evidence="6">Pyrophosphate--fructose 6-phosphate 1-phosphotransferase</fullName>
        <ecNumber evidence="6">2.7.1.90</ecNumber>
    </recommendedName>
    <alternativeName>
        <fullName evidence="6">6-phosphofructokinase, pyrophosphate dependent</fullName>
    </alternativeName>
    <alternativeName>
        <fullName evidence="6">PPi-dependent phosphofructokinase</fullName>
        <shortName evidence="6">PPi-PFK</shortName>
    </alternativeName>
    <alternativeName>
        <fullName evidence="6">Pyrophosphate-dependent 6-phosphofructose-1-kinase</fullName>
    </alternativeName>
</protein>
<proteinExistence type="inferred from homology"/>
<keyword evidence="2 6" id="KW-0808">Transferase</keyword>
<dbReference type="Gene3D" id="3.40.50.460">
    <property type="entry name" value="Phosphofructokinase domain"/>
    <property type="match status" value="1"/>
</dbReference>
<evidence type="ECO:0000256" key="6">
    <source>
        <dbReference type="HAMAP-Rule" id="MF_01978"/>
    </source>
</evidence>
<dbReference type="PANTHER" id="PTHR45770">
    <property type="entry name" value="ATP-DEPENDENT 6-PHOSPHOFRUCTOKINASE 1"/>
    <property type="match status" value="1"/>
</dbReference>
<dbReference type="HAMAP" id="MF_01978">
    <property type="entry name" value="Phosphofructokinase_II_B2"/>
    <property type="match status" value="1"/>
</dbReference>
<dbReference type="InterPro" id="IPR035966">
    <property type="entry name" value="PKF_sf"/>
</dbReference>
<dbReference type="GO" id="GO:0003872">
    <property type="term" value="F:6-phosphofructokinase activity"/>
    <property type="evidence" value="ECO:0007669"/>
    <property type="project" value="UniProtKB-UniRule"/>
</dbReference>
<evidence type="ECO:0000256" key="4">
    <source>
        <dbReference type="ARBA" id="ARBA00022777"/>
    </source>
</evidence>
<feature type="binding site" evidence="6">
    <location>
        <position position="244"/>
    </location>
    <ligand>
        <name>substrate</name>
    </ligand>
</feature>
<dbReference type="InterPro" id="IPR050929">
    <property type="entry name" value="PFKA"/>
</dbReference>
<dbReference type="Proteomes" id="UP000611762">
    <property type="component" value="Unassembled WGS sequence"/>
</dbReference>
<keyword evidence="6" id="KW-0324">Glycolysis</keyword>
<dbReference type="GO" id="GO:0005737">
    <property type="term" value="C:cytoplasm"/>
    <property type="evidence" value="ECO:0007669"/>
    <property type="project" value="UniProtKB-SubCell"/>
</dbReference>
<name>A0A926DMY3_9FIRM</name>
<dbReference type="GO" id="GO:0046872">
    <property type="term" value="F:metal ion binding"/>
    <property type="evidence" value="ECO:0007669"/>
    <property type="project" value="UniProtKB-KW"/>
</dbReference>
<evidence type="ECO:0000256" key="5">
    <source>
        <dbReference type="ARBA" id="ARBA00022842"/>
    </source>
</evidence>
<comment type="subcellular location">
    <subcellularLocation>
        <location evidence="6">Cytoplasm</location>
    </subcellularLocation>
</comment>
<feature type="binding site" evidence="6">
    <location>
        <begin position="142"/>
        <end position="144"/>
    </location>
    <ligand>
        <name>substrate</name>
    </ligand>
</feature>
<dbReference type="InterPro" id="IPR011404">
    <property type="entry name" value="PPi-PFK"/>
</dbReference>
<evidence type="ECO:0000313" key="8">
    <source>
        <dbReference type="EMBL" id="MBC8541291.1"/>
    </source>
</evidence>
<comment type="catalytic activity">
    <reaction evidence="6">
        <text>beta-D-fructose 6-phosphate + diphosphate = beta-D-fructose 1,6-bisphosphate + phosphate + H(+)</text>
        <dbReference type="Rhea" id="RHEA:13613"/>
        <dbReference type="ChEBI" id="CHEBI:15378"/>
        <dbReference type="ChEBI" id="CHEBI:32966"/>
        <dbReference type="ChEBI" id="CHEBI:33019"/>
        <dbReference type="ChEBI" id="CHEBI:43474"/>
        <dbReference type="ChEBI" id="CHEBI:57634"/>
        <dbReference type="EC" id="2.7.1.90"/>
    </reaction>
</comment>
<feature type="site" description="Important for catalytic activity and substrate specificity; stabilizes the transition state when the phosphoryl donor is PPi; prevents ATP from binding by mimicking the alpha-phosphate group of ATP" evidence="6">
    <location>
        <position position="115"/>
    </location>
</feature>
<dbReference type="NCBIfam" id="NF010675">
    <property type="entry name" value="PRK14072.1"/>
    <property type="match status" value="1"/>
</dbReference>
<dbReference type="EC" id="2.7.1.90" evidence="6"/>
<dbReference type="PIRSF" id="PIRSF036483">
    <property type="entry name" value="PFK_XF0274"/>
    <property type="match status" value="1"/>
</dbReference>
<dbReference type="GO" id="GO:0006002">
    <property type="term" value="P:fructose 6-phosphate metabolic process"/>
    <property type="evidence" value="ECO:0007669"/>
    <property type="project" value="InterPro"/>
</dbReference>
<feature type="binding site" evidence="6">
    <location>
        <begin position="188"/>
        <end position="190"/>
    </location>
    <ligand>
        <name>substrate</name>
    </ligand>
</feature>
<comment type="pathway">
    <text evidence="6">Carbohydrate degradation; glycolysis; D-glyceraldehyde 3-phosphate and glycerone phosphate from D-glucose: step 3/4.</text>
</comment>
<evidence type="ECO:0000313" key="9">
    <source>
        <dbReference type="Proteomes" id="UP000611762"/>
    </source>
</evidence>
<comment type="caution">
    <text evidence="6">Lacks conserved residue(s) required for the propagation of feature annotation.</text>
</comment>
<dbReference type="PRINTS" id="PR00476">
    <property type="entry name" value="PHFRCTKINASE"/>
</dbReference>
<comment type="activity regulation">
    <text evidence="6">Non-allosteric.</text>
</comment>
<keyword evidence="4 6" id="KW-0418">Kinase</keyword>
<dbReference type="Gene3D" id="3.40.50.450">
    <property type="match status" value="1"/>
</dbReference>
<feature type="binding site" evidence="6">
    <location>
        <position position="114"/>
    </location>
    <ligand>
        <name>Mg(2+)</name>
        <dbReference type="ChEBI" id="CHEBI:18420"/>
        <note>catalytic</note>
    </ligand>
</feature>
<evidence type="ECO:0000259" key="7">
    <source>
        <dbReference type="Pfam" id="PF00365"/>
    </source>
</evidence>
<comment type="similarity">
    <text evidence="6">Belongs to the phosphofructokinase type A (PFKA) family. PPi-dependent PFK group II subfamily. Clade 'B2' sub-subfamily.</text>
</comment>
<dbReference type="SUPFAM" id="SSF53784">
    <property type="entry name" value="Phosphofructokinase"/>
    <property type="match status" value="1"/>
</dbReference>
<dbReference type="InterPro" id="IPR022953">
    <property type="entry name" value="ATP_PFK"/>
</dbReference>
<organism evidence="8 9">
    <name type="scientific">Congzhengia minquanensis</name>
    <dbReference type="NCBI Taxonomy" id="2763657"/>
    <lineage>
        <taxon>Bacteria</taxon>
        <taxon>Bacillati</taxon>
        <taxon>Bacillota</taxon>
        <taxon>Clostridia</taxon>
        <taxon>Eubacteriales</taxon>
        <taxon>Oscillospiraceae</taxon>
        <taxon>Congzhengia</taxon>
    </lineage>
</organism>
<sequence length="409" mass="44365">MNEMYNAIVGQSGGPTAAINASLAGVIKKTCESEKIGKIFGMLNGISGMMEERIVDLSSLGSDEDKLSLLSKTPASFLGSCRFKLPEEDSPIYDRIFDVLEKYQIRYFFYIGGNDSMDTVLKLSAFALKKGKDIRFVGVPKTIDNDLPGTDHTPGFGSAAKYIASTVREISADSAVYNVNSVTVIEIMGRNAGWLTGASALARYKGLGPDLIYLPEHTFHFSQFYDDIAKISKNKKNIVVAISEGARTKDGKYVCEAVSNGIVDVFGHKYLGGTARVLEGFVRKKFGFKARGIELNVSQRCAGHLLSKTDISESFQVGSSAVELALKGKTGIMTAIARMSNAPYRSECVAVDIAAAANQEKTVPRHFISERGNDVTEDFIQYAAPLIAGEVPVEFENGLPKMLVLEKEA</sequence>
<dbReference type="GO" id="GO:0047334">
    <property type="term" value="F:diphosphate-fructose-6-phosphate 1-phosphotransferase activity"/>
    <property type="evidence" value="ECO:0007669"/>
    <property type="project" value="UniProtKB-EC"/>
</dbReference>
<comment type="function">
    <text evidence="6">Catalyzes the phosphorylation of D-fructose 6-phosphate, the first committing step of glycolysis. Uses inorganic phosphate (PPi) as phosphoryl donor instead of ATP like common ATP-dependent phosphofructokinases (ATP-PFKs), which renders the reaction reversible, and can thus function both in glycolysis and gluconeogenesis. Consistently, PPi-PFK can replace the enzymes of both the forward (ATP-PFK) and reverse (fructose-bisphosphatase (FBPase)) reactions.</text>
</comment>
<feature type="domain" description="Phosphofructokinase" evidence="7">
    <location>
        <begin position="8"/>
        <end position="290"/>
    </location>
</feature>
<accession>A0A926DMY3</accession>
<feature type="site" description="Important for catalytic activity; stabilizes the transition state when the phosphoryl donor is PPi" evidence="6">
    <location>
        <position position="141"/>
    </location>
</feature>
<evidence type="ECO:0000256" key="1">
    <source>
        <dbReference type="ARBA" id="ARBA00001946"/>
    </source>
</evidence>